<dbReference type="Gene3D" id="3.30.110.40">
    <property type="entry name" value="TusA-like domain"/>
    <property type="match status" value="1"/>
</dbReference>
<keyword evidence="2" id="KW-0808">Transferase</keyword>
<feature type="region of interest" description="Disordered" evidence="1">
    <location>
        <begin position="86"/>
        <end position="105"/>
    </location>
</feature>
<organism evidence="2 3">
    <name type="scientific">Phytoactinopolyspora alkaliphila</name>
    <dbReference type="NCBI Taxonomy" id="1783498"/>
    <lineage>
        <taxon>Bacteria</taxon>
        <taxon>Bacillati</taxon>
        <taxon>Actinomycetota</taxon>
        <taxon>Actinomycetes</taxon>
        <taxon>Jiangellales</taxon>
        <taxon>Jiangellaceae</taxon>
        <taxon>Phytoactinopolyspora</taxon>
    </lineage>
</organism>
<name>A0A6N9YHR0_9ACTN</name>
<accession>A0A6N9YHR0</accession>
<evidence type="ECO:0000256" key="1">
    <source>
        <dbReference type="SAM" id="MobiDB-lite"/>
    </source>
</evidence>
<dbReference type="InterPro" id="IPR036868">
    <property type="entry name" value="TusA-like_sf"/>
</dbReference>
<proteinExistence type="predicted"/>
<dbReference type="SUPFAM" id="SSF64307">
    <property type="entry name" value="SirA-like"/>
    <property type="match status" value="1"/>
</dbReference>
<dbReference type="Proteomes" id="UP000469185">
    <property type="component" value="Unassembled WGS sequence"/>
</dbReference>
<evidence type="ECO:0000313" key="2">
    <source>
        <dbReference type="EMBL" id="NED94477.1"/>
    </source>
</evidence>
<reference evidence="2 3" key="1">
    <citation type="submission" date="2020-02" db="EMBL/GenBank/DDBJ databases">
        <authorList>
            <person name="Li X.-J."/>
            <person name="Feng X.-M."/>
        </authorList>
    </citation>
    <scope>NUCLEOTIDE SEQUENCE [LARGE SCALE GENOMIC DNA]</scope>
    <source>
        <strain evidence="2 3">CGMCC 4.7225</strain>
    </source>
</reference>
<dbReference type="CDD" id="cd00291">
    <property type="entry name" value="SirA_YedF_YeeD"/>
    <property type="match status" value="1"/>
</dbReference>
<evidence type="ECO:0000313" key="3">
    <source>
        <dbReference type="Proteomes" id="UP000469185"/>
    </source>
</evidence>
<keyword evidence="3" id="KW-1185">Reference proteome</keyword>
<gene>
    <name evidence="2" type="ORF">G1H11_04045</name>
</gene>
<comment type="caution">
    <text evidence="2">The sequence shown here is derived from an EMBL/GenBank/DDBJ whole genome shotgun (WGS) entry which is preliminary data.</text>
</comment>
<dbReference type="EMBL" id="JAAGOB010000002">
    <property type="protein sequence ID" value="NED94477.1"/>
    <property type="molecule type" value="Genomic_DNA"/>
</dbReference>
<dbReference type="AlphaFoldDB" id="A0A6N9YHR0"/>
<dbReference type="GO" id="GO:0016740">
    <property type="term" value="F:transferase activity"/>
    <property type="evidence" value="ECO:0007669"/>
    <property type="project" value="UniProtKB-KW"/>
</dbReference>
<protein>
    <submittedName>
        <fullName evidence="2">Sulfurtransferase TusA family protein</fullName>
    </submittedName>
</protein>
<sequence length="105" mass="11490">MGATLDTHHLDGGELRCVHLLIELRRLIERIPPGSTVYLTATDPAAPLDLAAWCHFTGHHYLGPVSTTARRTTYAIKSDVSARRACDASPWCPGPSDPDADQRTR</sequence>